<dbReference type="InterPro" id="IPR027417">
    <property type="entry name" value="P-loop_NTPase"/>
</dbReference>
<reference evidence="2 3" key="1">
    <citation type="journal article" date="2014" name="Genome Announc.">
        <title>Complete Genome of Rhodococcus pyridinivorans SB3094, a Methyl-Ethyl-Ketone-Degrading Bacterium Used for Bioaugmentation.</title>
        <authorList>
            <person name="Dueholm M.S."/>
            <person name="Albertsen M."/>
            <person name="D'Imperio S."/>
            <person name="Tale V.P."/>
            <person name="Lewis D."/>
            <person name="Nielsen P.H."/>
            <person name="Nielsen J.L."/>
        </authorList>
    </citation>
    <scope>NUCLEOTIDE SEQUENCE [LARGE SCALE GENOMIC DNA]</scope>
    <source>
        <strain evidence="3">SB3094</strain>
        <plasmid evidence="3">1</plasmid>
    </source>
</reference>
<dbReference type="Gene3D" id="3.40.50.300">
    <property type="entry name" value="P-loop containing nucleotide triphosphate hydrolases"/>
    <property type="match status" value="1"/>
</dbReference>
<organism evidence="2 3">
    <name type="scientific">Rhodococcus pyridinivorans SB3094</name>
    <dbReference type="NCBI Taxonomy" id="1435356"/>
    <lineage>
        <taxon>Bacteria</taxon>
        <taxon>Bacillati</taxon>
        <taxon>Actinomycetota</taxon>
        <taxon>Actinomycetes</taxon>
        <taxon>Mycobacteriales</taxon>
        <taxon>Nocardiaceae</taxon>
        <taxon>Rhodococcus</taxon>
    </lineage>
</organism>
<protein>
    <submittedName>
        <fullName evidence="2">Uncharacterized protein</fullName>
    </submittedName>
</protein>
<evidence type="ECO:0000256" key="1">
    <source>
        <dbReference type="SAM" id="MobiDB-lite"/>
    </source>
</evidence>
<sequence length="119" mass="13308">MILLPRCGTRSPRNSLPCPHPMHRAAPTHRATPPGPNTTSIRRRVFRKTVIDRYLDSAPTPPREGRSALITAGPPGAGKSTLLRLQIADLQEYRRLDARLALTSTVAITEFLFDIWETR</sequence>
<evidence type="ECO:0000313" key="2">
    <source>
        <dbReference type="EMBL" id="AHD24305.1"/>
    </source>
</evidence>
<dbReference type="EMBL" id="CP006997">
    <property type="protein sequence ID" value="AHD24305.1"/>
    <property type="molecule type" value="Genomic_DNA"/>
</dbReference>
<geneLocation type="plasmid" evidence="3">
    <name>1</name>
</geneLocation>
<dbReference type="PATRIC" id="fig|1435356.3.peg.5234"/>
<name>V9XQQ3_9NOCA</name>
<gene>
    <name evidence="2" type="ORF">Y013_25985</name>
</gene>
<keyword evidence="2" id="KW-0614">Plasmid</keyword>
<accession>V9XQQ3</accession>
<proteinExistence type="predicted"/>
<dbReference type="KEGG" id="rpy:Y013_25985"/>
<dbReference type="HOGENOM" id="CLU_2059601_0_0_11"/>
<dbReference type="AlphaFoldDB" id="V9XQQ3"/>
<evidence type="ECO:0000313" key="3">
    <source>
        <dbReference type="Proteomes" id="UP000018781"/>
    </source>
</evidence>
<feature type="region of interest" description="Disordered" evidence="1">
    <location>
        <begin position="1"/>
        <end position="40"/>
    </location>
</feature>
<dbReference type="Proteomes" id="UP000018781">
    <property type="component" value="Plasmid unnamed"/>
</dbReference>
<feature type="region of interest" description="Disordered" evidence="1">
    <location>
        <begin position="55"/>
        <end position="75"/>
    </location>
</feature>